<feature type="region of interest" description="Disordered" evidence="1">
    <location>
        <begin position="154"/>
        <end position="181"/>
    </location>
</feature>
<organism evidence="2 3">
    <name type="scientific">Chloropicon roscoffensis</name>
    <dbReference type="NCBI Taxonomy" id="1461544"/>
    <lineage>
        <taxon>Eukaryota</taxon>
        <taxon>Viridiplantae</taxon>
        <taxon>Chlorophyta</taxon>
        <taxon>Chloropicophyceae</taxon>
        <taxon>Chloropicales</taxon>
        <taxon>Chloropicaceae</taxon>
        <taxon>Chloropicon</taxon>
    </lineage>
</organism>
<keyword evidence="3" id="KW-1185">Reference proteome</keyword>
<reference evidence="2 3" key="1">
    <citation type="submission" date="2024-03" db="EMBL/GenBank/DDBJ databases">
        <title>Complete genome sequence of the green alga Chloropicon roscoffensis RCC1871.</title>
        <authorList>
            <person name="Lemieux C."/>
            <person name="Pombert J.-F."/>
            <person name="Otis C."/>
            <person name="Turmel M."/>
        </authorList>
    </citation>
    <scope>NUCLEOTIDE SEQUENCE [LARGE SCALE GENOMIC DNA]</scope>
    <source>
        <strain evidence="2 3">RCC1871</strain>
    </source>
</reference>
<proteinExistence type="predicted"/>
<accession>A0AAX4PEI4</accession>
<sequence>MRTRRQQENVYKKTYGPVPMAALGKRGSQMKRAPVRIFGVNETTINELKKLKKEVADQGNLVILPPSIDFLREVAGRRKSDRVGCIRSSDPADISHRTSISPPAEGPMRRVFGREAFGREIKEAAMAVAGNARDADELQKVPVLSAPSVAFSRPFPKAKRKRPEPSEAPRPPPEASPFGLTEDHRQMVRQLLHEEKMSEVLMVAARLDAALDGGKWDEAIVLVTYLDSLSRCLTHEMLQLAGLGPKVHRAAEIGSRRAAIAETKAERLKLKVLEASSQKFLASARETVVRSAQEMAAGGTRAAVVLNILLADAAMSQEQQQHQRGEASRKGASTGSGSQVEEEASMPMDKWRRFGGSIV</sequence>
<feature type="region of interest" description="Disordered" evidence="1">
    <location>
        <begin position="82"/>
        <end position="108"/>
    </location>
</feature>
<evidence type="ECO:0000313" key="2">
    <source>
        <dbReference type="EMBL" id="WZN64598.1"/>
    </source>
</evidence>
<protein>
    <submittedName>
        <fullName evidence="2">Uncharacterized protein</fullName>
    </submittedName>
</protein>
<feature type="region of interest" description="Disordered" evidence="1">
    <location>
        <begin position="317"/>
        <end position="347"/>
    </location>
</feature>
<feature type="compositionally biased region" description="Pro residues" evidence="1">
    <location>
        <begin position="166"/>
        <end position="175"/>
    </location>
</feature>
<evidence type="ECO:0000256" key="1">
    <source>
        <dbReference type="SAM" id="MobiDB-lite"/>
    </source>
</evidence>
<dbReference type="EMBL" id="CP151510">
    <property type="protein sequence ID" value="WZN64598.1"/>
    <property type="molecule type" value="Genomic_DNA"/>
</dbReference>
<name>A0AAX4PEI4_9CHLO</name>
<dbReference type="AlphaFoldDB" id="A0AAX4PEI4"/>
<evidence type="ECO:0000313" key="3">
    <source>
        <dbReference type="Proteomes" id="UP001472866"/>
    </source>
</evidence>
<gene>
    <name evidence="2" type="ORF">HKI87_10g61550</name>
</gene>
<dbReference type="Proteomes" id="UP001472866">
    <property type="component" value="Chromosome 10"/>
</dbReference>